<dbReference type="EMBL" id="SNRW01025812">
    <property type="protein sequence ID" value="KAA6361250.1"/>
    <property type="molecule type" value="Genomic_DNA"/>
</dbReference>
<evidence type="ECO:0000313" key="2">
    <source>
        <dbReference type="Proteomes" id="UP000324800"/>
    </source>
</evidence>
<evidence type="ECO:0000313" key="1">
    <source>
        <dbReference type="EMBL" id="KAA6361250.1"/>
    </source>
</evidence>
<organism evidence="1 2">
    <name type="scientific">Streblomastix strix</name>
    <dbReference type="NCBI Taxonomy" id="222440"/>
    <lineage>
        <taxon>Eukaryota</taxon>
        <taxon>Metamonada</taxon>
        <taxon>Preaxostyla</taxon>
        <taxon>Oxymonadida</taxon>
        <taxon>Streblomastigidae</taxon>
        <taxon>Streblomastix</taxon>
    </lineage>
</organism>
<protein>
    <submittedName>
        <fullName evidence="1">Uncharacterized protein</fullName>
    </submittedName>
</protein>
<comment type="caution">
    <text evidence="1">The sequence shown here is derived from an EMBL/GenBank/DDBJ whole genome shotgun (WGS) entry which is preliminary data.</text>
</comment>
<proteinExistence type="predicted"/>
<feature type="non-terminal residue" evidence="1">
    <location>
        <position position="154"/>
    </location>
</feature>
<dbReference type="Proteomes" id="UP000324800">
    <property type="component" value="Unassembled WGS sequence"/>
</dbReference>
<dbReference type="AlphaFoldDB" id="A0A5J4TTB7"/>
<name>A0A5J4TTB7_9EUKA</name>
<sequence length="154" mass="16422">MESDTPGNLKDPPIEINGDQHGAQIATLDVNFTDFSILSQQPSTVPDMTLGLIQSSSDGICLSNTPKPITIQQSVLDLEPKLPLAAQAYSRSNSLLDIIHHIPHSAQTQSNATPVSSDVVDTTPTSVANVSSSTKRVNVPMMPRVSRSETAISF</sequence>
<gene>
    <name evidence="1" type="ORF">EZS28_043223</name>
</gene>
<reference evidence="1 2" key="1">
    <citation type="submission" date="2019-03" db="EMBL/GenBank/DDBJ databases">
        <title>Single cell metagenomics reveals metabolic interactions within the superorganism composed of flagellate Streblomastix strix and complex community of Bacteroidetes bacteria on its surface.</title>
        <authorList>
            <person name="Treitli S.C."/>
            <person name="Kolisko M."/>
            <person name="Husnik F."/>
            <person name="Keeling P."/>
            <person name="Hampl V."/>
        </authorList>
    </citation>
    <scope>NUCLEOTIDE SEQUENCE [LARGE SCALE GENOMIC DNA]</scope>
    <source>
        <strain evidence="1">ST1C</strain>
    </source>
</reference>
<accession>A0A5J4TTB7</accession>